<reference evidence="2 3" key="1">
    <citation type="submission" date="2022-05" db="EMBL/GenBank/DDBJ databases">
        <title>Genome Sequencing of Bee-Associated Microbes.</title>
        <authorList>
            <person name="Dunlap C."/>
        </authorList>
    </citation>
    <scope>NUCLEOTIDE SEQUENCE [LARGE SCALE GENOMIC DNA]</scope>
    <source>
        <strain evidence="2 3">NRRL B-04010</strain>
    </source>
</reference>
<proteinExistence type="predicted"/>
<keyword evidence="3" id="KW-1185">Reference proteome</keyword>
<evidence type="ECO:0000313" key="3">
    <source>
        <dbReference type="Proteomes" id="UP001527181"/>
    </source>
</evidence>
<comment type="caution">
    <text evidence="2">The sequence shown here is derived from an EMBL/GenBank/DDBJ whole genome shotgun (WGS) entry which is preliminary data.</text>
</comment>
<name>A0ABT4H5Y8_PAEAL</name>
<gene>
    <name evidence="2" type="ORF">M5X12_27825</name>
</gene>
<keyword evidence="1" id="KW-1133">Transmembrane helix</keyword>
<dbReference type="PANTHER" id="PTHR33979:SF2">
    <property type="entry name" value="PEPTIDASE M50B-LIKE-DOMAIN-CONTAINING PROTEIN"/>
    <property type="match status" value="1"/>
</dbReference>
<feature type="transmembrane region" description="Helical" evidence="1">
    <location>
        <begin position="213"/>
        <end position="231"/>
    </location>
</feature>
<feature type="transmembrane region" description="Helical" evidence="1">
    <location>
        <begin position="171"/>
        <end position="193"/>
    </location>
</feature>
<accession>A0ABT4H5Y8</accession>
<dbReference type="PANTHER" id="PTHR33979">
    <property type="entry name" value="OS02G0221600 PROTEIN"/>
    <property type="match status" value="1"/>
</dbReference>
<sequence>MKEDKEKKIMQDQLKIQGEGIAIRSWTKVILFIAATACLTRFIPFSSFFRNVDTLIHELSHALVTLVLSGKVMYIHLFSNQSGVTYSAYTSTWKAIPISLAGYIGASLFAVLLFYLHARKQEAAGLIAIASLALISLILFVRNGYGMMWCAGFVALTGIIWQFAPPWLRSGYYLLIAFICLVESVISSVYLVFLSIRMPNGAGDAANLSHVTYIPAIVWALLFAAISLWCARWSMSILFRGTRKGSM</sequence>
<evidence type="ECO:0000313" key="2">
    <source>
        <dbReference type="EMBL" id="MCY9764309.1"/>
    </source>
</evidence>
<dbReference type="Proteomes" id="UP001527181">
    <property type="component" value="Unassembled WGS sequence"/>
</dbReference>
<dbReference type="Pfam" id="PF13398">
    <property type="entry name" value="Peptidase_M50B"/>
    <property type="match status" value="1"/>
</dbReference>
<feature type="transmembrane region" description="Helical" evidence="1">
    <location>
        <begin position="21"/>
        <end position="43"/>
    </location>
</feature>
<feature type="transmembrane region" description="Helical" evidence="1">
    <location>
        <begin position="123"/>
        <end position="140"/>
    </location>
</feature>
<organism evidence="2 3">
    <name type="scientific">Paenibacillus alvei</name>
    <name type="common">Bacillus alvei</name>
    <dbReference type="NCBI Taxonomy" id="44250"/>
    <lineage>
        <taxon>Bacteria</taxon>
        <taxon>Bacillati</taxon>
        <taxon>Bacillota</taxon>
        <taxon>Bacilli</taxon>
        <taxon>Bacillales</taxon>
        <taxon>Paenibacillaceae</taxon>
        <taxon>Paenibacillus</taxon>
    </lineage>
</organism>
<dbReference type="RefSeq" id="WP_268600470.1">
    <property type="nucleotide sequence ID" value="NZ_JAKOBS010000024.1"/>
</dbReference>
<keyword evidence="1" id="KW-0472">Membrane</keyword>
<dbReference type="InterPro" id="IPR049500">
    <property type="entry name" value="Peptidase_M50B-like"/>
</dbReference>
<evidence type="ECO:0000256" key="1">
    <source>
        <dbReference type="SAM" id="Phobius"/>
    </source>
</evidence>
<protein>
    <submittedName>
        <fullName evidence="2">M50 family metallopeptidase</fullName>
    </submittedName>
</protein>
<feature type="transmembrane region" description="Helical" evidence="1">
    <location>
        <begin position="146"/>
        <end position="164"/>
    </location>
</feature>
<feature type="transmembrane region" description="Helical" evidence="1">
    <location>
        <begin position="95"/>
        <end position="116"/>
    </location>
</feature>
<dbReference type="EMBL" id="JAMDNP010000086">
    <property type="protein sequence ID" value="MCY9764309.1"/>
    <property type="molecule type" value="Genomic_DNA"/>
</dbReference>
<keyword evidence="1" id="KW-0812">Transmembrane</keyword>